<feature type="signal peptide" evidence="2">
    <location>
        <begin position="1"/>
        <end position="20"/>
    </location>
</feature>
<evidence type="ECO:0000256" key="2">
    <source>
        <dbReference type="SAM" id="SignalP"/>
    </source>
</evidence>
<organism evidence="4">
    <name type="scientific">Pontimicrobium sp. SW4</name>
    <dbReference type="NCBI Taxonomy" id="3153519"/>
    <lineage>
        <taxon>Bacteria</taxon>
        <taxon>Pseudomonadati</taxon>
        <taxon>Bacteroidota</taxon>
        <taxon>Flavobacteriia</taxon>
        <taxon>Flavobacteriales</taxon>
        <taxon>Flavobacteriaceae</taxon>
        <taxon>Pontimicrobium</taxon>
    </lineage>
</organism>
<dbReference type="RefSeq" id="WP_347924791.1">
    <property type="nucleotide sequence ID" value="NZ_CP157199.1"/>
</dbReference>
<evidence type="ECO:0000313" key="4">
    <source>
        <dbReference type="EMBL" id="XBG61922.1"/>
    </source>
</evidence>
<proteinExistence type="predicted"/>
<feature type="chain" id="PRO_5043683405" evidence="2">
    <location>
        <begin position="21"/>
        <end position="252"/>
    </location>
</feature>
<gene>
    <name evidence="4" type="ORF">ABGB03_03235</name>
</gene>
<keyword evidence="1 2" id="KW-0732">Signal</keyword>
<evidence type="ECO:0000256" key="1">
    <source>
        <dbReference type="ARBA" id="ARBA00022729"/>
    </source>
</evidence>
<name>A0AAU7BUG8_9FLAO</name>
<dbReference type="Pfam" id="PF18962">
    <property type="entry name" value="Por_Secre_tail"/>
    <property type="match status" value="1"/>
</dbReference>
<dbReference type="InterPro" id="IPR026444">
    <property type="entry name" value="Secre_tail"/>
</dbReference>
<feature type="domain" description="Secretion system C-terminal sorting" evidence="3">
    <location>
        <begin position="182"/>
        <end position="248"/>
    </location>
</feature>
<reference evidence="4" key="1">
    <citation type="submission" date="2024-05" db="EMBL/GenBank/DDBJ databases">
        <title>Pontimicrobium maritimus sp. nov., isolated form sea water.</title>
        <authorList>
            <person name="Muhammad N."/>
            <person name="Vuong T.Q."/>
            <person name="Han H.L."/>
            <person name="Kim S.-G."/>
        </authorList>
    </citation>
    <scope>NUCLEOTIDE SEQUENCE</scope>
    <source>
        <strain evidence="4">SW4</strain>
    </source>
</reference>
<accession>A0AAU7BUG8</accession>
<evidence type="ECO:0000259" key="3">
    <source>
        <dbReference type="Pfam" id="PF18962"/>
    </source>
</evidence>
<dbReference type="AlphaFoldDB" id="A0AAU7BUG8"/>
<dbReference type="NCBIfam" id="TIGR04183">
    <property type="entry name" value="Por_Secre_tail"/>
    <property type="match status" value="1"/>
</dbReference>
<dbReference type="EMBL" id="CP157199">
    <property type="protein sequence ID" value="XBG61922.1"/>
    <property type="molecule type" value="Genomic_DNA"/>
</dbReference>
<sequence length="252" mass="27192">MKQIYIITIVSLLNFNFLNSQTVTVNDNTPNATSTIYTFTYTTTGEIGTPSTTPNIFLMNLPSGFPSITNTIPDSNLLGSNVVLKVNGTPITIDATTFGTIGGAWSGGIQMSVAGASVGLTIPAGATIEVIITNLIINPATTGPFTFDWKTANGGGASTEDFSATLTTLSIDDFINNTDVKIYPNPFNDFVNIHTESNSQIEVYNLLGKRILIQNINKGNSKINVSEYETGIYLFKITNENLQIKTMKVIKR</sequence>
<protein>
    <submittedName>
        <fullName evidence="4">T9SS type A sorting domain-containing protein</fullName>
    </submittedName>
</protein>